<comment type="caution">
    <text evidence="2">The sequence shown here is derived from an EMBL/GenBank/DDBJ whole genome shotgun (WGS) entry which is preliminary data.</text>
</comment>
<dbReference type="InterPro" id="IPR052200">
    <property type="entry name" value="Protoporphyrinogen_IX_DH"/>
</dbReference>
<evidence type="ECO:0000313" key="2">
    <source>
        <dbReference type="EMBL" id="MBV7390838.1"/>
    </source>
</evidence>
<feature type="domain" description="Flavodoxin" evidence="1">
    <location>
        <begin position="4"/>
        <end position="139"/>
    </location>
</feature>
<keyword evidence="3" id="KW-1185">Reference proteome</keyword>
<evidence type="ECO:0000313" key="3">
    <source>
        <dbReference type="Proteomes" id="UP000774130"/>
    </source>
</evidence>
<protein>
    <submittedName>
        <fullName evidence="2">Flavodoxin domain-containing protein</fullName>
    </submittedName>
</protein>
<gene>
    <name evidence="2" type="ORF">KUA55_09110</name>
</gene>
<dbReference type="InterPro" id="IPR026816">
    <property type="entry name" value="Flavodoxin_dom"/>
</dbReference>
<accession>A0ABS6TD64</accession>
<evidence type="ECO:0000259" key="1">
    <source>
        <dbReference type="Pfam" id="PF12724"/>
    </source>
</evidence>
<reference evidence="2 3" key="1">
    <citation type="submission" date="2021-06" db="EMBL/GenBank/DDBJ databases">
        <title>Enterococcus alishanensis sp. nov., a novel lactic acid bacterium isolated from fresh coffee beans.</title>
        <authorList>
            <person name="Chen Y.-S."/>
        </authorList>
    </citation>
    <scope>NUCLEOTIDE SEQUENCE [LARGE SCALE GENOMIC DNA]</scope>
    <source>
        <strain evidence="2 3">ALS3</strain>
    </source>
</reference>
<name>A0ABS6TD64_9ENTE</name>
<dbReference type="PANTHER" id="PTHR38030:SF2">
    <property type="entry name" value="PROTOPORPHYRINOGEN IX DEHYDROGENASE [QUINONE]"/>
    <property type="match status" value="1"/>
</dbReference>
<dbReference type="RefSeq" id="WP_218325888.1">
    <property type="nucleotide sequence ID" value="NZ_JAHUZB010000003.1"/>
</dbReference>
<proteinExistence type="predicted"/>
<dbReference type="PANTHER" id="PTHR38030">
    <property type="entry name" value="PROTOPORPHYRINOGEN IX DEHYDROGENASE [MENAQUINONE]"/>
    <property type="match status" value="1"/>
</dbReference>
<organism evidence="2 3">
    <name type="scientific">Enterococcus alishanensis</name>
    <dbReference type="NCBI Taxonomy" id="1303817"/>
    <lineage>
        <taxon>Bacteria</taxon>
        <taxon>Bacillati</taxon>
        <taxon>Bacillota</taxon>
        <taxon>Bacilli</taxon>
        <taxon>Lactobacillales</taxon>
        <taxon>Enterococcaceae</taxon>
        <taxon>Enterococcus</taxon>
    </lineage>
</organism>
<dbReference type="Pfam" id="PF12724">
    <property type="entry name" value="Flavodoxin_5"/>
    <property type="match status" value="1"/>
</dbReference>
<sequence>MEKIIIYATRYGTAKKYANYLAERLNLPLFSIEEITEAQLKGHTVIFISAVYAGSLMHLKDLLKVSDPQQEVQILTVGLTDPENQEKIQEIFNLAQQNANGKRLVFLGHLPGALTYDQLSFLHKTFIKGIHATSKNKSEVSDEVKLLRDVYKSSLDFVDFSRLDQLT</sequence>
<dbReference type="EMBL" id="JAHUZB010000003">
    <property type="protein sequence ID" value="MBV7390838.1"/>
    <property type="molecule type" value="Genomic_DNA"/>
</dbReference>
<dbReference type="Proteomes" id="UP000774130">
    <property type="component" value="Unassembled WGS sequence"/>
</dbReference>